<comment type="caution">
    <text evidence="1">The sequence shown here is derived from an EMBL/GenBank/DDBJ whole genome shotgun (WGS) entry which is preliminary data.</text>
</comment>
<evidence type="ECO:0000313" key="1">
    <source>
        <dbReference type="EMBL" id="RIH67098.1"/>
    </source>
</evidence>
<dbReference type="RefSeq" id="WP_119348122.1">
    <property type="nucleotide sequence ID" value="NZ_QWET01000001.1"/>
</dbReference>
<dbReference type="EMBL" id="QWET01000001">
    <property type="protein sequence ID" value="RIH67098.1"/>
    <property type="molecule type" value="Genomic_DNA"/>
</dbReference>
<dbReference type="Proteomes" id="UP000266441">
    <property type="component" value="Unassembled WGS sequence"/>
</dbReference>
<protein>
    <submittedName>
        <fullName evidence="1">Uncharacterized protein</fullName>
    </submittedName>
</protein>
<dbReference type="OrthoDB" id="5174394at2"/>
<evidence type="ECO:0000313" key="2">
    <source>
        <dbReference type="Proteomes" id="UP000266441"/>
    </source>
</evidence>
<proteinExistence type="predicted"/>
<sequence>MTSNGHCSYLPISGNEWILNDTYPDEKRLQNIYLYHVKREVKVLLANLYLSPDFKFDNELRVDTHPRYSRDGRMVVVDSPHEGYGRQMYLLDISRILEN</sequence>
<keyword evidence="2" id="KW-1185">Reference proteome</keyword>
<name>A0A399D7M8_9BACT</name>
<organism evidence="1 2">
    <name type="scientific">Mariniphaga sediminis</name>
    <dbReference type="NCBI Taxonomy" id="1628158"/>
    <lineage>
        <taxon>Bacteria</taxon>
        <taxon>Pseudomonadati</taxon>
        <taxon>Bacteroidota</taxon>
        <taxon>Bacteroidia</taxon>
        <taxon>Marinilabiliales</taxon>
        <taxon>Prolixibacteraceae</taxon>
        <taxon>Mariniphaga</taxon>
    </lineage>
</organism>
<reference evidence="1 2" key="1">
    <citation type="journal article" date="2015" name="Int. J. Syst. Evol. Microbiol.">
        <title>Mariniphaga sediminis sp. nov., isolated from coastal sediment.</title>
        <authorList>
            <person name="Wang F.Q."/>
            <person name="Shen Q.Y."/>
            <person name="Chen G.J."/>
            <person name="Du Z.J."/>
        </authorList>
    </citation>
    <scope>NUCLEOTIDE SEQUENCE [LARGE SCALE GENOMIC DNA]</scope>
    <source>
        <strain evidence="1 2">SY21</strain>
    </source>
</reference>
<dbReference type="AlphaFoldDB" id="A0A399D7M8"/>
<gene>
    <name evidence="1" type="ORF">D1164_01315</name>
</gene>
<accession>A0A399D7M8</accession>